<dbReference type="EMBL" id="JAINUG010000074">
    <property type="protein sequence ID" value="KAJ8400878.1"/>
    <property type="molecule type" value="Genomic_DNA"/>
</dbReference>
<evidence type="ECO:0000313" key="2">
    <source>
        <dbReference type="EMBL" id="KAJ8400878.1"/>
    </source>
</evidence>
<accession>A0AAD7SEH8</accession>
<dbReference type="Proteomes" id="UP001221898">
    <property type="component" value="Unassembled WGS sequence"/>
</dbReference>
<dbReference type="AlphaFoldDB" id="A0AAD7SEH8"/>
<evidence type="ECO:0000313" key="3">
    <source>
        <dbReference type="Proteomes" id="UP001221898"/>
    </source>
</evidence>
<sequence length="117" mass="12734">MPRLQATSLQSSEVNWGPWSEALNQATQVPMNARATSAVVVDTSGNSLRPPGGPVHHGEEVSEPAGGGLPGAYQVHVDMVESLLRHLERLQRRLNVAVDLRTLEFHTRVHPVSVSQE</sequence>
<feature type="region of interest" description="Disordered" evidence="1">
    <location>
        <begin position="43"/>
        <end position="70"/>
    </location>
</feature>
<organism evidence="2 3">
    <name type="scientific">Aldrovandia affinis</name>
    <dbReference type="NCBI Taxonomy" id="143900"/>
    <lineage>
        <taxon>Eukaryota</taxon>
        <taxon>Metazoa</taxon>
        <taxon>Chordata</taxon>
        <taxon>Craniata</taxon>
        <taxon>Vertebrata</taxon>
        <taxon>Euteleostomi</taxon>
        <taxon>Actinopterygii</taxon>
        <taxon>Neopterygii</taxon>
        <taxon>Teleostei</taxon>
        <taxon>Notacanthiformes</taxon>
        <taxon>Halosauridae</taxon>
        <taxon>Aldrovandia</taxon>
    </lineage>
</organism>
<gene>
    <name evidence="2" type="ORF">AAFF_G00392320</name>
</gene>
<comment type="caution">
    <text evidence="2">The sequence shown here is derived from an EMBL/GenBank/DDBJ whole genome shotgun (WGS) entry which is preliminary data.</text>
</comment>
<evidence type="ECO:0000256" key="1">
    <source>
        <dbReference type="SAM" id="MobiDB-lite"/>
    </source>
</evidence>
<keyword evidence="3" id="KW-1185">Reference proteome</keyword>
<reference evidence="2" key="1">
    <citation type="journal article" date="2023" name="Science">
        <title>Genome structures resolve the early diversification of teleost fishes.</title>
        <authorList>
            <person name="Parey E."/>
            <person name="Louis A."/>
            <person name="Montfort J."/>
            <person name="Bouchez O."/>
            <person name="Roques C."/>
            <person name="Iampietro C."/>
            <person name="Lluch J."/>
            <person name="Castinel A."/>
            <person name="Donnadieu C."/>
            <person name="Desvignes T."/>
            <person name="Floi Bucao C."/>
            <person name="Jouanno E."/>
            <person name="Wen M."/>
            <person name="Mejri S."/>
            <person name="Dirks R."/>
            <person name="Jansen H."/>
            <person name="Henkel C."/>
            <person name="Chen W.J."/>
            <person name="Zahm M."/>
            <person name="Cabau C."/>
            <person name="Klopp C."/>
            <person name="Thompson A.W."/>
            <person name="Robinson-Rechavi M."/>
            <person name="Braasch I."/>
            <person name="Lecointre G."/>
            <person name="Bobe J."/>
            <person name="Postlethwait J.H."/>
            <person name="Berthelot C."/>
            <person name="Roest Crollius H."/>
            <person name="Guiguen Y."/>
        </authorList>
    </citation>
    <scope>NUCLEOTIDE SEQUENCE</scope>
    <source>
        <strain evidence="2">NC1722</strain>
    </source>
</reference>
<protein>
    <submittedName>
        <fullName evidence="2">Uncharacterized protein</fullName>
    </submittedName>
</protein>
<name>A0AAD7SEH8_9TELE</name>
<proteinExistence type="predicted"/>